<dbReference type="Pfam" id="PF11239">
    <property type="entry name" value="DUF3040"/>
    <property type="match status" value="1"/>
</dbReference>
<proteinExistence type="predicted"/>
<dbReference type="InterPro" id="IPR021401">
    <property type="entry name" value="DUF3040"/>
</dbReference>
<comment type="caution">
    <text evidence="1">The sequence shown here is derived from an EMBL/GenBank/DDBJ whole genome shotgun (WGS) entry which is preliminary data.</text>
</comment>
<gene>
    <name evidence="1" type="ORF">FXN61_00900</name>
</gene>
<protein>
    <submittedName>
        <fullName evidence="1">DUF3040 domain-containing protein</fullName>
    </submittedName>
</protein>
<dbReference type="Proteomes" id="UP001515943">
    <property type="component" value="Unassembled WGS sequence"/>
</dbReference>
<reference evidence="1 2" key="1">
    <citation type="submission" date="2019-08" db="EMBL/GenBank/DDBJ databases">
        <title>Lentzea from Indian Himalayas.</title>
        <authorList>
            <person name="Mandal S."/>
            <person name="Mallick Gupta A."/>
            <person name="Maiti P.K."/>
            <person name="Sarkar J."/>
            <person name="Mandal S."/>
        </authorList>
    </citation>
    <scope>NUCLEOTIDE SEQUENCE [LARGE SCALE GENOMIC DNA]</scope>
    <source>
        <strain evidence="1 2">PSKA42</strain>
    </source>
</reference>
<sequence>MNRREQRALRAIEKNIKIDDPELAEQLRSFGGGGSARRKWYAGALAVVLLLIGANTGSSVLLLAGLLLVLALGLKWTFQAMH</sequence>
<evidence type="ECO:0000313" key="2">
    <source>
        <dbReference type="Proteomes" id="UP001515943"/>
    </source>
</evidence>
<dbReference type="RefSeq" id="WP_167969329.1">
    <property type="nucleotide sequence ID" value="NZ_VSRL01000002.1"/>
</dbReference>
<evidence type="ECO:0000313" key="1">
    <source>
        <dbReference type="EMBL" id="NKE55455.1"/>
    </source>
</evidence>
<accession>A0ABX1F990</accession>
<keyword evidence="2" id="KW-1185">Reference proteome</keyword>
<organism evidence="1 2">
    <name type="scientific">Lentzea indica</name>
    <dbReference type="NCBI Taxonomy" id="2604800"/>
    <lineage>
        <taxon>Bacteria</taxon>
        <taxon>Bacillati</taxon>
        <taxon>Actinomycetota</taxon>
        <taxon>Actinomycetes</taxon>
        <taxon>Pseudonocardiales</taxon>
        <taxon>Pseudonocardiaceae</taxon>
        <taxon>Lentzea</taxon>
    </lineage>
</organism>
<dbReference type="EMBL" id="VSRL01000002">
    <property type="protein sequence ID" value="NKE55455.1"/>
    <property type="molecule type" value="Genomic_DNA"/>
</dbReference>
<name>A0ABX1F990_9PSEU</name>